<reference evidence="3 4" key="1">
    <citation type="journal article" date="2008" name="Appl. Environ. Microbiol.">
        <title>Genomic insights into Mn(II) oxidation by the marine alphaproteobacterium Aurantimonas sp. strain SI85-9A1.</title>
        <authorList>
            <person name="Dick G.J."/>
            <person name="Podell S."/>
            <person name="Johnson H.A."/>
            <person name="Rivera-Espinoza Y."/>
            <person name="Bernier-Latmani R."/>
            <person name="McCarthy J.K."/>
            <person name="Torpey J.W."/>
            <person name="Clement B.G."/>
            <person name="Gaasterland T."/>
            <person name="Tebo B.M."/>
        </authorList>
    </citation>
    <scope>NUCLEOTIDE SEQUENCE [LARGE SCALE GENOMIC DNA]</scope>
    <source>
        <strain evidence="3 4">SI85-9A1</strain>
    </source>
</reference>
<dbReference type="HOGENOM" id="CLU_035402_0_2_5"/>
<dbReference type="InterPro" id="IPR011970">
    <property type="entry name" value="MltB_2"/>
</dbReference>
<dbReference type="PANTHER" id="PTHR30163">
    <property type="entry name" value="MEMBRANE-BOUND LYTIC MUREIN TRANSGLYCOSYLASE B"/>
    <property type="match status" value="1"/>
</dbReference>
<evidence type="ECO:0000259" key="1">
    <source>
        <dbReference type="Pfam" id="PF01471"/>
    </source>
</evidence>
<sequence length="426" mass="47363">MRLALRFAQRPHPRRRHMQRASAIRQTWLGSILLALVLAFAAAAPASADAGFQRWIADFESVAASNGISRDVYRAAFKGVTSPDPDVVEKARYQPEFRSTVWDYLDNRVNDEQVAKGRQMAAKYKDWLDRIEKRFGVDRNILLAIWSMETNYGAILARDDVMKNLPRSLATLAYLDKRRAKFARQQLIAALKIVQAGHVAPGDLTSSWAGAMGHTQFIPTSYLAYAADIDGDGHPNIWGSIPDALATAANLLRKNGWQTGKTWGYEVEVPSQYRGKLERDNRSLSQWQGLGFSRPNGSGFAYPSDRANLVRLAGDSGPAFLMSKNFFVLKNYNNSDKYALAVGLLADQIAGYHGLYRDWPRGYTPLSTNERYELQKHLASRGLYDGKIDGKIGDGSKSAIMALQGRAGLAQDGNASKALLDFLRRN</sequence>
<feature type="domain" description="Peptidoglycan binding-like" evidence="1">
    <location>
        <begin position="369"/>
        <end position="423"/>
    </location>
</feature>
<proteinExistence type="predicted"/>
<organism evidence="3 4">
    <name type="scientific">Aurantimonas manganoxydans (strain ATCC BAA-1229 / DSM 21871 / SI85-9A1)</name>
    <dbReference type="NCBI Taxonomy" id="287752"/>
    <lineage>
        <taxon>Bacteria</taxon>
        <taxon>Pseudomonadati</taxon>
        <taxon>Pseudomonadota</taxon>
        <taxon>Alphaproteobacteria</taxon>
        <taxon>Hyphomicrobiales</taxon>
        <taxon>Aurantimonadaceae</taxon>
        <taxon>Aurantimonas</taxon>
    </lineage>
</organism>
<dbReference type="GO" id="GO:0009253">
    <property type="term" value="P:peptidoglycan catabolic process"/>
    <property type="evidence" value="ECO:0007669"/>
    <property type="project" value="TreeGrafter"/>
</dbReference>
<protein>
    <submittedName>
        <fullName evidence="3">Transglycosylase</fullName>
    </submittedName>
</protein>
<name>Q1YK52_AURMS</name>
<dbReference type="InterPro" id="IPR031304">
    <property type="entry name" value="SLT_2"/>
</dbReference>
<dbReference type="InterPro" id="IPR023346">
    <property type="entry name" value="Lysozyme-like_dom_sf"/>
</dbReference>
<dbReference type="AlphaFoldDB" id="Q1YK52"/>
<dbReference type="BioCyc" id="AURANTIMONAS:SI859A1_00794-MONOMER"/>
<dbReference type="SUPFAM" id="SSF53955">
    <property type="entry name" value="Lysozyme-like"/>
    <property type="match status" value="1"/>
</dbReference>
<dbReference type="Gene3D" id="1.10.530.10">
    <property type="match status" value="1"/>
</dbReference>
<dbReference type="Pfam" id="PF13406">
    <property type="entry name" value="SLT_2"/>
    <property type="match status" value="1"/>
</dbReference>
<evidence type="ECO:0000313" key="4">
    <source>
        <dbReference type="Proteomes" id="UP000000321"/>
    </source>
</evidence>
<dbReference type="InterPro" id="IPR043426">
    <property type="entry name" value="MltB-like"/>
</dbReference>
<dbReference type="Gene3D" id="1.10.8.350">
    <property type="entry name" value="Bacterial muramidase"/>
    <property type="match status" value="1"/>
</dbReference>
<feature type="domain" description="Transglycosylase SLT" evidence="2">
    <location>
        <begin position="52"/>
        <end position="347"/>
    </location>
</feature>
<dbReference type="InterPro" id="IPR036365">
    <property type="entry name" value="PGBD-like_sf"/>
</dbReference>
<dbReference type="Pfam" id="PF01471">
    <property type="entry name" value="PG_binding_1"/>
    <property type="match status" value="1"/>
</dbReference>
<dbReference type="SUPFAM" id="SSF47090">
    <property type="entry name" value="PGBD-like"/>
    <property type="match status" value="1"/>
</dbReference>
<keyword evidence="4" id="KW-1185">Reference proteome</keyword>
<dbReference type="EMBL" id="AAPJ01000002">
    <property type="protein sequence ID" value="EAS50671.1"/>
    <property type="molecule type" value="Genomic_DNA"/>
</dbReference>
<dbReference type="PANTHER" id="PTHR30163:SF8">
    <property type="entry name" value="LYTIC MUREIN TRANSGLYCOSYLASE"/>
    <property type="match status" value="1"/>
</dbReference>
<evidence type="ECO:0000259" key="2">
    <source>
        <dbReference type="Pfam" id="PF13406"/>
    </source>
</evidence>
<evidence type="ECO:0000313" key="3">
    <source>
        <dbReference type="EMBL" id="EAS50671.1"/>
    </source>
</evidence>
<dbReference type="InterPro" id="IPR036366">
    <property type="entry name" value="PGBDSf"/>
</dbReference>
<comment type="caution">
    <text evidence="3">The sequence shown here is derived from an EMBL/GenBank/DDBJ whole genome shotgun (WGS) entry which is preliminary data.</text>
</comment>
<dbReference type="GO" id="GO:0008933">
    <property type="term" value="F:peptidoglycan lytic transglycosylase activity"/>
    <property type="evidence" value="ECO:0007669"/>
    <property type="project" value="TreeGrafter"/>
</dbReference>
<gene>
    <name evidence="3" type="ORF">SI859A1_00794</name>
</gene>
<dbReference type="NCBIfam" id="TIGR02283">
    <property type="entry name" value="MltB_2"/>
    <property type="match status" value="1"/>
</dbReference>
<dbReference type="Gene3D" id="1.10.101.10">
    <property type="entry name" value="PGBD-like superfamily/PGBD"/>
    <property type="match status" value="1"/>
</dbReference>
<dbReference type="Proteomes" id="UP000000321">
    <property type="component" value="Unassembled WGS sequence"/>
</dbReference>
<dbReference type="InterPro" id="IPR002477">
    <property type="entry name" value="Peptidoglycan-bd-like"/>
</dbReference>
<accession>Q1YK52</accession>